<keyword evidence="4" id="KW-1185">Reference proteome</keyword>
<evidence type="ECO:0000313" key="2">
    <source>
        <dbReference type="EMBL" id="CAK9012544.1"/>
    </source>
</evidence>
<protein>
    <submittedName>
        <fullName evidence="3">Uncharacterized protein</fullName>
    </submittedName>
</protein>
<feature type="compositionally biased region" description="Basic residues" evidence="1">
    <location>
        <begin position="79"/>
        <end position="96"/>
    </location>
</feature>
<dbReference type="Proteomes" id="UP001642484">
    <property type="component" value="Unassembled WGS sequence"/>
</dbReference>
<name>A0ABP0JE59_9DINO</name>
<organism evidence="3 4">
    <name type="scientific">Durusdinium trenchii</name>
    <dbReference type="NCBI Taxonomy" id="1381693"/>
    <lineage>
        <taxon>Eukaryota</taxon>
        <taxon>Sar</taxon>
        <taxon>Alveolata</taxon>
        <taxon>Dinophyceae</taxon>
        <taxon>Suessiales</taxon>
        <taxon>Symbiodiniaceae</taxon>
        <taxon>Durusdinium</taxon>
    </lineage>
</organism>
<feature type="region of interest" description="Disordered" evidence="1">
    <location>
        <begin position="61"/>
        <end position="193"/>
    </location>
</feature>
<comment type="caution">
    <text evidence="3">The sequence shown here is derived from an EMBL/GenBank/DDBJ whole genome shotgun (WGS) entry which is preliminary data.</text>
</comment>
<sequence length="193" mass="19507">MRKGAESPCWSMASSDDESSTWTRPRGRGGSSDSGSADERQAVPDGAVIVQHTVSAEASAVVKSQGAKGSEAAAAPLEKKKKPNRPSKKKREKFKARTAAEKSSAGAVRSVALACAKASSSGRRGASVRAAAAAVASTSSAPRKASAGARGGKGSGSRSSASGSDCEALEGPVTVTSQPGRKVQKVRLTMNFS</sequence>
<dbReference type="EMBL" id="CAXAMN010005169">
    <property type="protein sequence ID" value="CAK9012685.1"/>
    <property type="molecule type" value="Genomic_DNA"/>
</dbReference>
<proteinExistence type="predicted"/>
<evidence type="ECO:0000313" key="4">
    <source>
        <dbReference type="Proteomes" id="UP001642484"/>
    </source>
</evidence>
<evidence type="ECO:0000256" key="1">
    <source>
        <dbReference type="SAM" id="MobiDB-lite"/>
    </source>
</evidence>
<gene>
    <name evidence="2" type="ORF">CCMP2556_LOCUS10890</name>
    <name evidence="3" type="ORF">CCMP2556_LOCUS10954</name>
</gene>
<accession>A0ABP0JE59</accession>
<evidence type="ECO:0000313" key="3">
    <source>
        <dbReference type="EMBL" id="CAK9012685.1"/>
    </source>
</evidence>
<dbReference type="EMBL" id="CAXAMN010005114">
    <property type="protein sequence ID" value="CAK9012544.1"/>
    <property type="molecule type" value="Genomic_DNA"/>
</dbReference>
<feature type="region of interest" description="Disordered" evidence="1">
    <location>
        <begin position="1"/>
        <end position="46"/>
    </location>
</feature>
<feature type="compositionally biased region" description="Low complexity" evidence="1">
    <location>
        <begin position="114"/>
        <end position="148"/>
    </location>
</feature>
<reference evidence="3 4" key="1">
    <citation type="submission" date="2024-02" db="EMBL/GenBank/DDBJ databases">
        <authorList>
            <person name="Chen Y."/>
            <person name="Shah S."/>
            <person name="Dougan E. K."/>
            <person name="Thang M."/>
            <person name="Chan C."/>
        </authorList>
    </citation>
    <scope>NUCLEOTIDE SEQUENCE [LARGE SCALE GENOMIC DNA]</scope>
</reference>